<keyword evidence="2" id="KW-1185">Reference proteome</keyword>
<dbReference type="EMBL" id="JAPESX010000373">
    <property type="protein sequence ID" value="KAJ8121644.1"/>
    <property type="molecule type" value="Genomic_DNA"/>
</dbReference>
<gene>
    <name evidence="1" type="ORF">ONZ43_g1955</name>
</gene>
<proteinExistence type="predicted"/>
<evidence type="ECO:0000313" key="1">
    <source>
        <dbReference type="EMBL" id="KAJ8121644.1"/>
    </source>
</evidence>
<sequence length="157" mass="17159">MSTRTGSCLCDGVKVVIEGAPVWSSLCHCTSCQKSSGGTFSPLAVFKTSVCIQCQAQFPFSHAYCIHKIIMIWTDNTYNDTSPESGRILKRMFCGRCGSSLGGIRGGSEDTTIILIGLLNGDKSDLRPQFEFFHKSKVDWIAPMEGSQCFECLPPES</sequence>
<organism evidence="1 2">
    <name type="scientific">Nemania bipapillata</name>
    <dbReference type="NCBI Taxonomy" id="110536"/>
    <lineage>
        <taxon>Eukaryota</taxon>
        <taxon>Fungi</taxon>
        <taxon>Dikarya</taxon>
        <taxon>Ascomycota</taxon>
        <taxon>Pezizomycotina</taxon>
        <taxon>Sordariomycetes</taxon>
        <taxon>Xylariomycetidae</taxon>
        <taxon>Xylariales</taxon>
        <taxon>Xylariaceae</taxon>
        <taxon>Nemania</taxon>
    </lineage>
</organism>
<evidence type="ECO:0000313" key="2">
    <source>
        <dbReference type="Proteomes" id="UP001153334"/>
    </source>
</evidence>
<accession>A0ACC2J2U0</accession>
<reference evidence="1" key="1">
    <citation type="submission" date="2022-11" db="EMBL/GenBank/DDBJ databases">
        <title>Genome Sequence of Nemania bipapillata.</title>
        <authorList>
            <person name="Buettner E."/>
        </authorList>
    </citation>
    <scope>NUCLEOTIDE SEQUENCE</scope>
    <source>
        <strain evidence="1">CP14</strain>
    </source>
</reference>
<name>A0ACC2J2U0_9PEZI</name>
<comment type="caution">
    <text evidence="1">The sequence shown here is derived from an EMBL/GenBank/DDBJ whole genome shotgun (WGS) entry which is preliminary data.</text>
</comment>
<protein>
    <submittedName>
        <fullName evidence="1">Uncharacterized protein</fullName>
    </submittedName>
</protein>
<dbReference type="Proteomes" id="UP001153334">
    <property type="component" value="Unassembled WGS sequence"/>
</dbReference>